<feature type="repeat" description="WD" evidence="4">
    <location>
        <begin position="94"/>
        <end position="126"/>
    </location>
</feature>
<name>A0A316YZ66_9BASI</name>
<dbReference type="SMART" id="SM00320">
    <property type="entry name" value="WD40"/>
    <property type="match status" value="7"/>
</dbReference>
<accession>A0A316YZ66</accession>
<feature type="repeat" description="WD" evidence="4">
    <location>
        <begin position="170"/>
        <end position="204"/>
    </location>
</feature>
<comment type="similarity">
    <text evidence="3">Belongs to the WD repeat CIA1 family.</text>
</comment>
<feature type="region of interest" description="Disordered" evidence="5">
    <location>
        <begin position="136"/>
        <end position="158"/>
    </location>
</feature>
<dbReference type="Proteomes" id="UP000245768">
    <property type="component" value="Unassembled WGS sequence"/>
</dbReference>
<evidence type="ECO:0000256" key="3">
    <source>
        <dbReference type="HAMAP-Rule" id="MF_03037"/>
    </source>
</evidence>
<feature type="region of interest" description="Disordered" evidence="5">
    <location>
        <begin position="63"/>
        <end position="83"/>
    </location>
</feature>
<dbReference type="CDD" id="cd00200">
    <property type="entry name" value="WD40"/>
    <property type="match status" value="1"/>
</dbReference>
<dbReference type="SUPFAM" id="SSF50978">
    <property type="entry name" value="WD40 repeat-like"/>
    <property type="match status" value="1"/>
</dbReference>
<evidence type="ECO:0000256" key="5">
    <source>
        <dbReference type="SAM" id="MobiDB-lite"/>
    </source>
</evidence>
<dbReference type="STRING" id="215250.A0A316YZ66"/>
<dbReference type="InterPro" id="IPR028608">
    <property type="entry name" value="CIAO1/Cia1"/>
</dbReference>
<keyword evidence="7" id="KW-1185">Reference proteome</keyword>
<dbReference type="PROSITE" id="PS50294">
    <property type="entry name" value="WD_REPEATS_REGION"/>
    <property type="match status" value="4"/>
</dbReference>
<sequence length="506" mass="54956">MAASSFEPSTGAPGLTLVTGLAGHSDRAWSLAWNPTMPILASCSSDKDVRLFSYRFPKIDPTSSSDVDMADAGQKGEQSKKPLAPTFELKETIPTGHRRTVRDVAWHPSGKSLATASFDSTVGIWERVADVMAAAGGGQSRHDDDEDEVMARGSENKDDGGAEWDCIGTLEGHDSECKAVGFSYTGGLLASCSRDKSVWVWEVQGQAEFECLSVLMEHSQDVKTLAWHPKEELLASASYDDTIRLYVDDPSDDWFCYTILTGHEATVWSLAFSPCGNFLASASDDCTVRIWRRLTAAQAEERGLKANPKGPGREGDRWHCVRIIKGWHTRTIYSVSWGGISCLDEDQQEGLSTSLGNIATAGGDGQIVVFQVSLSDSEASMQSGQKGGHQQVDLAPKVELIARQYEAHGDADVNCVCFAPTKLQRLRSFIEEEEEAKIKIKELSESEIEHEHQRSRLERGTSGAEHGDDAVMSLGGLLASAADDGTLKVWSIPRVQVSSPVVDKAT</sequence>
<proteinExistence type="inferred from homology"/>
<gene>
    <name evidence="3" type="primary">CIA1</name>
    <name evidence="6" type="ORF">FA10DRAFT_263818</name>
</gene>
<feature type="repeat" description="WD" evidence="4">
    <location>
        <begin position="215"/>
        <end position="246"/>
    </location>
</feature>
<evidence type="ECO:0000313" key="7">
    <source>
        <dbReference type="Proteomes" id="UP000245768"/>
    </source>
</evidence>
<keyword evidence="1 4" id="KW-0853">WD repeat</keyword>
<dbReference type="PROSITE" id="PS50082">
    <property type="entry name" value="WD_REPEATS_2"/>
    <property type="match status" value="5"/>
</dbReference>
<dbReference type="InterPro" id="IPR015943">
    <property type="entry name" value="WD40/YVTN_repeat-like_dom_sf"/>
</dbReference>
<dbReference type="InterPro" id="IPR020472">
    <property type="entry name" value="WD40_PAC1"/>
</dbReference>
<dbReference type="Gene3D" id="2.130.10.10">
    <property type="entry name" value="YVTN repeat-like/Quinoprotein amine dehydrogenase"/>
    <property type="match status" value="2"/>
</dbReference>
<dbReference type="HAMAP" id="MF_03037">
    <property type="entry name" value="ciao1"/>
    <property type="match status" value="1"/>
</dbReference>
<dbReference type="InterPro" id="IPR001680">
    <property type="entry name" value="WD40_rpt"/>
</dbReference>
<dbReference type="PROSITE" id="PS00678">
    <property type="entry name" value="WD_REPEATS_1"/>
    <property type="match status" value="1"/>
</dbReference>
<comment type="function">
    <text evidence="3">Essential component of the cytosolic iron-sulfur (Fe/S) protein assembly machinery. Required for the maturation of extramitochondrial Fe/S proteins.</text>
</comment>
<dbReference type="PRINTS" id="PR00320">
    <property type="entry name" value="GPROTEINBRPT"/>
</dbReference>
<dbReference type="OrthoDB" id="284782at2759"/>
<protein>
    <recommendedName>
        <fullName evidence="3">Probable cytosolic iron-sulfur protein assembly protein 1</fullName>
    </recommendedName>
</protein>
<evidence type="ECO:0000313" key="6">
    <source>
        <dbReference type="EMBL" id="PWN93115.1"/>
    </source>
</evidence>
<evidence type="ECO:0000256" key="4">
    <source>
        <dbReference type="PROSITE-ProRule" id="PRU00221"/>
    </source>
</evidence>
<feature type="repeat" description="WD" evidence="4">
    <location>
        <begin position="21"/>
        <end position="55"/>
    </location>
</feature>
<dbReference type="AlphaFoldDB" id="A0A316YZ66"/>
<dbReference type="InterPro" id="IPR019775">
    <property type="entry name" value="WD40_repeat_CS"/>
</dbReference>
<dbReference type="InterPro" id="IPR036322">
    <property type="entry name" value="WD40_repeat_dom_sf"/>
</dbReference>
<dbReference type="Pfam" id="PF00400">
    <property type="entry name" value="WD40"/>
    <property type="match status" value="6"/>
</dbReference>
<dbReference type="PANTHER" id="PTHR19920:SF0">
    <property type="entry name" value="CYTOSOLIC IRON-SULFUR PROTEIN ASSEMBLY PROTEIN CIAO1-RELATED"/>
    <property type="match status" value="1"/>
</dbReference>
<dbReference type="PANTHER" id="PTHR19920">
    <property type="entry name" value="WD40 PROTEIN CIAO1"/>
    <property type="match status" value="1"/>
</dbReference>
<organism evidence="6 7">
    <name type="scientific">Acaromyces ingoldii</name>
    <dbReference type="NCBI Taxonomy" id="215250"/>
    <lineage>
        <taxon>Eukaryota</taxon>
        <taxon>Fungi</taxon>
        <taxon>Dikarya</taxon>
        <taxon>Basidiomycota</taxon>
        <taxon>Ustilaginomycotina</taxon>
        <taxon>Exobasidiomycetes</taxon>
        <taxon>Exobasidiales</taxon>
        <taxon>Cryptobasidiaceae</taxon>
        <taxon>Acaromyces</taxon>
    </lineage>
</organism>
<evidence type="ECO:0000256" key="1">
    <source>
        <dbReference type="ARBA" id="ARBA00022574"/>
    </source>
</evidence>
<dbReference type="GO" id="GO:0016226">
    <property type="term" value="P:iron-sulfur cluster assembly"/>
    <property type="evidence" value="ECO:0007669"/>
    <property type="project" value="UniProtKB-UniRule"/>
</dbReference>
<evidence type="ECO:0000256" key="2">
    <source>
        <dbReference type="ARBA" id="ARBA00022737"/>
    </source>
</evidence>
<feature type="repeat" description="WD" evidence="4">
    <location>
        <begin position="260"/>
        <end position="291"/>
    </location>
</feature>
<reference evidence="6 7" key="1">
    <citation type="journal article" date="2018" name="Mol. Biol. Evol.">
        <title>Broad Genomic Sampling Reveals a Smut Pathogenic Ancestry of the Fungal Clade Ustilaginomycotina.</title>
        <authorList>
            <person name="Kijpornyongpan T."/>
            <person name="Mondo S.J."/>
            <person name="Barry K."/>
            <person name="Sandor L."/>
            <person name="Lee J."/>
            <person name="Lipzen A."/>
            <person name="Pangilinan J."/>
            <person name="LaButti K."/>
            <person name="Hainaut M."/>
            <person name="Henrissat B."/>
            <person name="Grigoriev I.V."/>
            <person name="Spatafora J.W."/>
            <person name="Aime M.C."/>
        </authorList>
    </citation>
    <scope>NUCLEOTIDE SEQUENCE [LARGE SCALE GENOMIC DNA]</scope>
    <source>
        <strain evidence="6 7">MCA 4198</strain>
    </source>
</reference>
<dbReference type="GO" id="GO:0097361">
    <property type="term" value="C:cytosolic [4Fe-4S] assembly targeting complex"/>
    <property type="evidence" value="ECO:0007669"/>
    <property type="project" value="InterPro"/>
</dbReference>
<dbReference type="InParanoid" id="A0A316YZ66"/>
<feature type="region of interest" description="Disordered" evidence="5">
    <location>
        <begin position="447"/>
        <end position="469"/>
    </location>
</feature>
<dbReference type="EMBL" id="KZ819634">
    <property type="protein sequence ID" value="PWN93115.1"/>
    <property type="molecule type" value="Genomic_DNA"/>
</dbReference>
<keyword evidence="2" id="KW-0677">Repeat</keyword>